<dbReference type="OrthoDB" id="1467367at2"/>
<dbReference type="GO" id="GO:0006508">
    <property type="term" value="P:proteolysis"/>
    <property type="evidence" value="ECO:0007669"/>
    <property type="project" value="UniProtKB-KW"/>
</dbReference>
<feature type="chain" id="PRO_5020803923" evidence="10">
    <location>
        <begin position="20"/>
        <end position="277"/>
    </location>
</feature>
<dbReference type="PIRSF" id="PIRSF018455">
    <property type="entry name" value="MepA"/>
    <property type="match status" value="1"/>
</dbReference>
<evidence type="ECO:0000256" key="1">
    <source>
        <dbReference type="ARBA" id="ARBA00022670"/>
    </source>
</evidence>
<dbReference type="GO" id="GO:0008237">
    <property type="term" value="F:metallopeptidase activity"/>
    <property type="evidence" value="ECO:0007669"/>
    <property type="project" value="UniProtKB-KW"/>
</dbReference>
<keyword evidence="5" id="KW-0378">Hydrolase</keyword>
<reference evidence="11 12" key="1">
    <citation type="submission" date="2019-03" db="EMBL/GenBank/DDBJ databases">
        <title>Genomic Encyclopedia of Type Strains, Phase IV (KMG-IV): sequencing the most valuable type-strain genomes for metagenomic binning, comparative biology and taxonomic classification.</title>
        <authorList>
            <person name="Goeker M."/>
        </authorList>
    </citation>
    <scope>NUCLEOTIDE SEQUENCE [LARGE SCALE GENOMIC DNA]</scope>
    <source>
        <strain evidence="11 12">DSM 19580</strain>
    </source>
</reference>
<dbReference type="AlphaFoldDB" id="A0A4R3Z8F9"/>
<keyword evidence="7" id="KW-0482">Metalloprotease</keyword>
<evidence type="ECO:0000256" key="6">
    <source>
        <dbReference type="ARBA" id="ARBA00022833"/>
    </source>
</evidence>
<sequence>MRQWIAGLTALLISSFALAAPSPWQKITHPVAGSAQAIGEFANGCVVGAEPLPLQGANYQILRPDQRRYYGHPDLLMFIHRLSNQVTHLGLGELLVGDMAMPAGGRFSSGHASHQSGLDVDIWLQLPKSRWSAAQLLKPQPIDLVAANGRDISARQWKPALGMLIKLAAQDDEVTRIFVNPAIKQQLCASAGSDRQWLQKVRPWFGHRAHMHVRLRCPPSSLECVEQAPVPAGDGCGTELQSWFQPAKPGSGSPAKKPPPPLPRSCQALLDRHLIEP</sequence>
<evidence type="ECO:0000313" key="11">
    <source>
        <dbReference type="EMBL" id="TCW00360.1"/>
    </source>
</evidence>
<evidence type="ECO:0000256" key="3">
    <source>
        <dbReference type="ARBA" id="ARBA00022729"/>
    </source>
</evidence>
<gene>
    <name evidence="11" type="ORF">EDC52_101709</name>
</gene>
<keyword evidence="4" id="KW-0574">Periplasm</keyword>
<evidence type="ECO:0000256" key="8">
    <source>
        <dbReference type="PIRSR" id="PIRSR018455-2"/>
    </source>
</evidence>
<dbReference type="GO" id="GO:0030288">
    <property type="term" value="C:outer membrane-bounded periplasmic space"/>
    <property type="evidence" value="ECO:0007669"/>
    <property type="project" value="InterPro"/>
</dbReference>
<feature type="region of interest" description="Disordered" evidence="9">
    <location>
        <begin position="236"/>
        <end position="266"/>
    </location>
</feature>
<feature type="disulfide bond" evidence="8">
    <location>
        <begin position="188"/>
        <end position="236"/>
    </location>
</feature>
<evidence type="ECO:0000256" key="9">
    <source>
        <dbReference type="SAM" id="MobiDB-lite"/>
    </source>
</evidence>
<evidence type="ECO:0000256" key="4">
    <source>
        <dbReference type="ARBA" id="ARBA00022764"/>
    </source>
</evidence>
<evidence type="ECO:0000256" key="10">
    <source>
        <dbReference type="SAM" id="SignalP"/>
    </source>
</evidence>
<keyword evidence="1" id="KW-0645">Protease</keyword>
<keyword evidence="12" id="KW-1185">Reference proteome</keyword>
<dbReference type="RefSeq" id="WP_131863921.1">
    <property type="nucleotide sequence ID" value="NZ_SMCR01000001.1"/>
</dbReference>
<keyword evidence="6" id="KW-0862">Zinc</keyword>
<evidence type="ECO:0000256" key="5">
    <source>
        <dbReference type="ARBA" id="ARBA00022801"/>
    </source>
</evidence>
<protein>
    <submittedName>
        <fullName evidence="11">Penicillin-insensitive murein endopeptidase</fullName>
    </submittedName>
</protein>
<dbReference type="Proteomes" id="UP000295719">
    <property type="component" value="Unassembled WGS sequence"/>
</dbReference>
<comment type="caution">
    <text evidence="11">The sequence shown here is derived from an EMBL/GenBank/DDBJ whole genome shotgun (WGS) entry which is preliminary data.</text>
</comment>
<organism evidence="11 12">
    <name type="scientific">Biostraticola tofi</name>
    <dbReference type="NCBI Taxonomy" id="466109"/>
    <lineage>
        <taxon>Bacteria</taxon>
        <taxon>Pseudomonadati</taxon>
        <taxon>Pseudomonadota</taxon>
        <taxon>Gammaproteobacteria</taxon>
        <taxon>Enterobacterales</taxon>
        <taxon>Bruguierivoracaceae</taxon>
        <taxon>Biostraticola</taxon>
    </lineage>
</organism>
<keyword evidence="2" id="KW-0479">Metal-binding</keyword>
<evidence type="ECO:0000313" key="12">
    <source>
        <dbReference type="Proteomes" id="UP000295719"/>
    </source>
</evidence>
<dbReference type="SUPFAM" id="SSF55166">
    <property type="entry name" value="Hedgehog/DD-peptidase"/>
    <property type="match status" value="1"/>
</dbReference>
<feature type="compositionally biased region" description="Low complexity" evidence="9">
    <location>
        <begin position="246"/>
        <end position="255"/>
    </location>
</feature>
<dbReference type="Pfam" id="PF03411">
    <property type="entry name" value="Peptidase_M74"/>
    <property type="match status" value="1"/>
</dbReference>
<dbReference type="InterPro" id="IPR005073">
    <property type="entry name" value="Peptidase_M74"/>
</dbReference>
<evidence type="ECO:0000256" key="2">
    <source>
        <dbReference type="ARBA" id="ARBA00022723"/>
    </source>
</evidence>
<keyword evidence="8" id="KW-1015">Disulfide bond</keyword>
<dbReference type="Gene3D" id="3.30.1380.10">
    <property type="match status" value="1"/>
</dbReference>
<keyword evidence="3 10" id="KW-0732">Signal</keyword>
<feature type="disulfide bond" evidence="8">
    <location>
        <begin position="45"/>
        <end position="266"/>
    </location>
</feature>
<dbReference type="InterPro" id="IPR009045">
    <property type="entry name" value="Zn_M74/Hedgehog-like"/>
</dbReference>
<accession>A0A4R3Z8F9</accession>
<evidence type="ECO:0000256" key="7">
    <source>
        <dbReference type="ARBA" id="ARBA00023049"/>
    </source>
</evidence>
<dbReference type="GO" id="GO:0004252">
    <property type="term" value="F:serine-type endopeptidase activity"/>
    <property type="evidence" value="ECO:0007669"/>
    <property type="project" value="InterPro"/>
</dbReference>
<dbReference type="NCBIfam" id="NF006947">
    <property type="entry name" value="PRK09429.1"/>
    <property type="match status" value="1"/>
</dbReference>
<feature type="signal peptide" evidence="10">
    <location>
        <begin position="1"/>
        <end position="19"/>
    </location>
</feature>
<proteinExistence type="predicted"/>
<dbReference type="EMBL" id="SMCR01000001">
    <property type="protein sequence ID" value="TCW00360.1"/>
    <property type="molecule type" value="Genomic_DNA"/>
</dbReference>
<name>A0A4R3Z8F9_9GAMM</name>
<feature type="disulfide bond" evidence="8">
    <location>
        <begin position="217"/>
        <end position="224"/>
    </location>
</feature>
<dbReference type="GO" id="GO:0046872">
    <property type="term" value="F:metal ion binding"/>
    <property type="evidence" value="ECO:0007669"/>
    <property type="project" value="UniProtKB-KW"/>
</dbReference>